<feature type="region of interest" description="Disordered" evidence="1">
    <location>
        <begin position="84"/>
        <end position="105"/>
    </location>
</feature>
<reference evidence="2 3" key="1">
    <citation type="submission" date="2021-04" db="EMBL/GenBank/DDBJ databases">
        <authorList>
            <person name="Ivanova A."/>
        </authorList>
    </citation>
    <scope>NUCLEOTIDE SEQUENCE [LARGE SCALE GENOMIC DNA]</scope>
    <source>
        <strain evidence="2 3">G18</strain>
    </source>
</reference>
<gene>
    <name evidence="2" type="ORF">J8F10_36815</name>
</gene>
<dbReference type="Proteomes" id="UP000676565">
    <property type="component" value="Unassembled WGS sequence"/>
</dbReference>
<dbReference type="RefSeq" id="WP_210663230.1">
    <property type="nucleotide sequence ID" value="NZ_JAGKQQ010000002.1"/>
</dbReference>
<name>A0ABS5C4B2_9BACT</name>
<protein>
    <submittedName>
        <fullName evidence="2">Uncharacterized protein</fullName>
    </submittedName>
</protein>
<comment type="caution">
    <text evidence="2">The sequence shown here is derived from an EMBL/GenBank/DDBJ whole genome shotgun (WGS) entry which is preliminary data.</text>
</comment>
<keyword evidence="3" id="KW-1185">Reference proteome</keyword>
<proteinExistence type="predicted"/>
<evidence type="ECO:0000313" key="3">
    <source>
        <dbReference type="Proteomes" id="UP000676565"/>
    </source>
</evidence>
<organism evidence="2 3">
    <name type="scientific">Gemmata palustris</name>
    <dbReference type="NCBI Taxonomy" id="2822762"/>
    <lineage>
        <taxon>Bacteria</taxon>
        <taxon>Pseudomonadati</taxon>
        <taxon>Planctomycetota</taxon>
        <taxon>Planctomycetia</taxon>
        <taxon>Gemmatales</taxon>
        <taxon>Gemmataceae</taxon>
        <taxon>Gemmata</taxon>
    </lineage>
</organism>
<evidence type="ECO:0000256" key="1">
    <source>
        <dbReference type="SAM" id="MobiDB-lite"/>
    </source>
</evidence>
<dbReference type="EMBL" id="JAGKQQ010000002">
    <property type="protein sequence ID" value="MBP3960817.1"/>
    <property type="molecule type" value="Genomic_DNA"/>
</dbReference>
<sequence>MVKSVPTIPLQKFREIVRGLMERTKAGQVNWVRRAPRGGIAETAYEVILPQSRVVLTYTIPRAESDYLSFQLQNANSIPVDTWSIPEPDWGTPENPNDPDEVDPDGDWKLLDALFQEVQRHVTGWDKVVNDIEQALSAQGPIGKTPRP</sequence>
<accession>A0ABS5C4B2</accession>
<evidence type="ECO:0000313" key="2">
    <source>
        <dbReference type="EMBL" id="MBP3960817.1"/>
    </source>
</evidence>